<evidence type="ECO:0000256" key="1">
    <source>
        <dbReference type="ARBA" id="ARBA00023002"/>
    </source>
</evidence>
<dbReference type="EMBL" id="JACGCM010000287">
    <property type="protein sequence ID" value="KAF6174174.1"/>
    <property type="molecule type" value="Genomic_DNA"/>
</dbReference>
<keyword evidence="1" id="KW-0560">Oxidoreductase</keyword>
<dbReference type="InterPro" id="IPR050425">
    <property type="entry name" value="NAD(P)_dehydrat-like"/>
</dbReference>
<dbReference type="FunFam" id="3.40.50.720:FF:000382">
    <property type="entry name" value="NAD(P)-binding Rossmann-fold superfamily protein"/>
    <property type="match status" value="1"/>
</dbReference>
<sequence length="330" mass="36912">MAEKGKVCVTGAGGYIASWPVKLLLSKGYMVHGTIRNPGDKKNAHLKTLYKALENLKLIKADLLDYNSLHAAIEGCVGVFHVACPVPSEHIVCAALSTSMYLEEEVEMIEPAVKGTLNVLQACLETTVKRVVFVSSDDAVLMNPNWPRDHVMDEACWSDKEYCSETKNWYCLAKTAAESKALEYAKETKLEVVTVCPSLVIGPMLQSTTNACSLVLIKVLTDGVDVLENRFQNFVDVRDTAEALLLAYEKPEAEGRYICTSHKMRIKDFVEKLRSMYPNHNYPKNFTDVKEEQVLSSEKLQKLGWNYRSLEQTLIDSVQSYQDAGLISKD</sequence>
<dbReference type="SUPFAM" id="SSF51735">
    <property type="entry name" value="NAD(P)-binding Rossmann-fold domains"/>
    <property type="match status" value="1"/>
</dbReference>
<dbReference type="PANTHER" id="PTHR10366">
    <property type="entry name" value="NAD DEPENDENT EPIMERASE/DEHYDRATASE"/>
    <property type="match status" value="1"/>
</dbReference>
<comment type="caution">
    <text evidence="3">The sequence shown here is derived from an EMBL/GenBank/DDBJ whole genome shotgun (WGS) entry which is preliminary data.</text>
</comment>
<gene>
    <name evidence="3" type="ORF">GIB67_033706</name>
</gene>
<evidence type="ECO:0000313" key="3">
    <source>
        <dbReference type="EMBL" id="KAF6174174.1"/>
    </source>
</evidence>
<feature type="domain" description="NAD-dependent epimerase/dehydratase" evidence="2">
    <location>
        <begin position="7"/>
        <end position="254"/>
    </location>
</feature>
<evidence type="ECO:0000259" key="2">
    <source>
        <dbReference type="Pfam" id="PF01370"/>
    </source>
</evidence>
<dbReference type="Gene3D" id="3.40.50.720">
    <property type="entry name" value="NAD(P)-binding Rossmann-like Domain"/>
    <property type="match status" value="1"/>
</dbReference>
<dbReference type="InterPro" id="IPR001509">
    <property type="entry name" value="Epimerase_deHydtase"/>
</dbReference>
<keyword evidence="4" id="KW-1185">Reference proteome</keyword>
<dbReference type="PANTHER" id="PTHR10366:SF776">
    <property type="entry name" value="NAD(P)-BINDING ROSSMANN-FOLD SUPERFAMILY PROTEIN"/>
    <property type="match status" value="1"/>
</dbReference>
<dbReference type="Pfam" id="PF01370">
    <property type="entry name" value="Epimerase"/>
    <property type="match status" value="1"/>
</dbReference>
<dbReference type="Proteomes" id="UP000541444">
    <property type="component" value="Unassembled WGS sequence"/>
</dbReference>
<name>A0A7J7P4W6_9MAGN</name>
<reference evidence="3 4" key="1">
    <citation type="journal article" date="2020" name="IScience">
        <title>Genome Sequencing of the Endangered Kingdonia uniflora (Circaeasteraceae, Ranunculales) Reveals Potential Mechanisms of Evolutionary Specialization.</title>
        <authorList>
            <person name="Sun Y."/>
            <person name="Deng T."/>
            <person name="Zhang A."/>
            <person name="Moore M.J."/>
            <person name="Landis J.B."/>
            <person name="Lin N."/>
            <person name="Zhang H."/>
            <person name="Zhang X."/>
            <person name="Huang J."/>
            <person name="Zhang X."/>
            <person name="Sun H."/>
            <person name="Wang H."/>
        </authorList>
    </citation>
    <scope>NUCLEOTIDE SEQUENCE [LARGE SCALE GENOMIC DNA]</scope>
    <source>
        <strain evidence="3">TB1705</strain>
        <tissue evidence="3">Leaf</tissue>
    </source>
</reference>
<accession>A0A7J7P4W6</accession>
<dbReference type="AlphaFoldDB" id="A0A7J7P4W6"/>
<dbReference type="OrthoDB" id="2735536at2759"/>
<protein>
    <recommendedName>
        <fullName evidence="2">NAD-dependent epimerase/dehydratase domain-containing protein</fullName>
    </recommendedName>
</protein>
<evidence type="ECO:0000313" key="4">
    <source>
        <dbReference type="Proteomes" id="UP000541444"/>
    </source>
</evidence>
<dbReference type="InterPro" id="IPR036291">
    <property type="entry name" value="NAD(P)-bd_dom_sf"/>
</dbReference>
<dbReference type="CDD" id="cd08958">
    <property type="entry name" value="FR_SDR_e"/>
    <property type="match status" value="1"/>
</dbReference>
<dbReference type="GO" id="GO:0016616">
    <property type="term" value="F:oxidoreductase activity, acting on the CH-OH group of donors, NAD or NADP as acceptor"/>
    <property type="evidence" value="ECO:0007669"/>
    <property type="project" value="TreeGrafter"/>
</dbReference>
<organism evidence="3 4">
    <name type="scientific">Kingdonia uniflora</name>
    <dbReference type="NCBI Taxonomy" id="39325"/>
    <lineage>
        <taxon>Eukaryota</taxon>
        <taxon>Viridiplantae</taxon>
        <taxon>Streptophyta</taxon>
        <taxon>Embryophyta</taxon>
        <taxon>Tracheophyta</taxon>
        <taxon>Spermatophyta</taxon>
        <taxon>Magnoliopsida</taxon>
        <taxon>Ranunculales</taxon>
        <taxon>Circaeasteraceae</taxon>
        <taxon>Kingdonia</taxon>
    </lineage>
</organism>
<proteinExistence type="predicted"/>